<keyword evidence="1" id="KW-0812">Transmembrane</keyword>
<evidence type="ECO:0000313" key="3">
    <source>
        <dbReference type="Proteomes" id="UP001472677"/>
    </source>
</evidence>
<keyword evidence="3" id="KW-1185">Reference proteome</keyword>
<keyword evidence="1" id="KW-1133">Transmembrane helix</keyword>
<evidence type="ECO:0000256" key="1">
    <source>
        <dbReference type="SAM" id="Phobius"/>
    </source>
</evidence>
<reference evidence="2 3" key="1">
    <citation type="journal article" date="2024" name="G3 (Bethesda)">
        <title>Genome assembly of Hibiscus sabdariffa L. provides insights into metabolisms of medicinal natural products.</title>
        <authorList>
            <person name="Kim T."/>
        </authorList>
    </citation>
    <scope>NUCLEOTIDE SEQUENCE [LARGE SCALE GENOMIC DNA]</scope>
    <source>
        <strain evidence="2">TK-2024</strain>
        <tissue evidence="2">Old leaves</tissue>
    </source>
</reference>
<name>A0ABR2BVA8_9ROSI</name>
<dbReference type="Proteomes" id="UP001472677">
    <property type="component" value="Unassembled WGS sequence"/>
</dbReference>
<protein>
    <recommendedName>
        <fullName evidence="4">PGG domain-containing protein</fullName>
    </recommendedName>
</protein>
<feature type="transmembrane region" description="Helical" evidence="1">
    <location>
        <begin position="92"/>
        <end position="110"/>
    </location>
</feature>
<proteinExistence type="predicted"/>
<sequence length="111" mass="12018">MGLDLCKTEQPLLAIAVDSSTARHNLHFAAVLGTILCLLPTENIGENKVPRLFHGHQSAFYLCVVSVVFTFTGSFTALMIGDDSKTSRFCSLYSFVAMVLTLSSLAYVLAV</sequence>
<dbReference type="EMBL" id="JBBPBM010000079">
    <property type="protein sequence ID" value="KAK8511018.1"/>
    <property type="molecule type" value="Genomic_DNA"/>
</dbReference>
<comment type="caution">
    <text evidence="2">The sequence shown here is derived from an EMBL/GenBank/DDBJ whole genome shotgun (WGS) entry which is preliminary data.</text>
</comment>
<evidence type="ECO:0008006" key="4">
    <source>
        <dbReference type="Google" id="ProtNLM"/>
    </source>
</evidence>
<organism evidence="2 3">
    <name type="scientific">Hibiscus sabdariffa</name>
    <name type="common">roselle</name>
    <dbReference type="NCBI Taxonomy" id="183260"/>
    <lineage>
        <taxon>Eukaryota</taxon>
        <taxon>Viridiplantae</taxon>
        <taxon>Streptophyta</taxon>
        <taxon>Embryophyta</taxon>
        <taxon>Tracheophyta</taxon>
        <taxon>Spermatophyta</taxon>
        <taxon>Magnoliopsida</taxon>
        <taxon>eudicotyledons</taxon>
        <taxon>Gunneridae</taxon>
        <taxon>Pentapetalae</taxon>
        <taxon>rosids</taxon>
        <taxon>malvids</taxon>
        <taxon>Malvales</taxon>
        <taxon>Malvaceae</taxon>
        <taxon>Malvoideae</taxon>
        <taxon>Hibiscus</taxon>
    </lineage>
</organism>
<feature type="transmembrane region" description="Helical" evidence="1">
    <location>
        <begin position="59"/>
        <end position="80"/>
    </location>
</feature>
<gene>
    <name evidence="2" type="ORF">V6N12_033301</name>
</gene>
<accession>A0ABR2BVA8</accession>
<evidence type="ECO:0000313" key="2">
    <source>
        <dbReference type="EMBL" id="KAK8511018.1"/>
    </source>
</evidence>
<keyword evidence="1" id="KW-0472">Membrane</keyword>